<keyword evidence="8 10" id="KW-0472">Membrane</keyword>
<feature type="transmembrane region" description="Helical" evidence="10">
    <location>
        <begin position="323"/>
        <end position="345"/>
    </location>
</feature>
<organism evidence="11 12">
    <name type="scientific">Aestuariivirga litoralis</name>
    <dbReference type="NCBI Taxonomy" id="2650924"/>
    <lineage>
        <taxon>Bacteria</taxon>
        <taxon>Pseudomonadati</taxon>
        <taxon>Pseudomonadota</taxon>
        <taxon>Alphaproteobacteria</taxon>
        <taxon>Hyphomicrobiales</taxon>
        <taxon>Aestuariivirgaceae</taxon>
        <taxon>Aestuariivirga</taxon>
    </lineage>
</organism>
<dbReference type="PANTHER" id="PTHR43298:SF2">
    <property type="entry name" value="FMN_FAD EXPORTER YEEO-RELATED"/>
    <property type="match status" value="1"/>
</dbReference>
<keyword evidence="4" id="KW-1003">Cell membrane</keyword>
<comment type="subcellular location">
    <subcellularLocation>
        <location evidence="1">Cell inner membrane</location>
        <topology evidence="1">Multi-pass membrane protein</topology>
    </subcellularLocation>
</comment>
<feature type="transmembrane region" description="Helical" evidence="10">
    <location>
        <begin position="419"/>
        <end position="442"/>
    </location>
</feature>
<proteinExistence type="predicted"/>
<dbReference type="GO" id="GO:0006811">
    <property type="term" value="P:monoatomic ion transport"/>
    <property type="evidence" value="ECO:0007669"/>
    <property type="project" value="UniProtKB-KW"/>
</dbReference>
<dbReference type="PIRSF" id="PIRSF006603">
    <property type="entry name" value="DinF"/>
    <property type="match status" value="1"/>
</dbReference>
<dbReference type="InterPro" id="IPR048279">
    <property type="entry name" value="MdtK-like"/>
</dbReference>
<evidence type="ECO:0000256" key="4">
    <source>
        <dbReference type="ARBA" id="ARBA00022475"/>
    </source>
</evidence>
<feature type="transmembrane region" description="Helical" evidence="10">
    <location>
        <begin position="175"/>
        <end position="196"/>
    </location>
</feature>
<dbReference type="AlphaFoldDB" id="A0A2W2B6U2"/>
<feature type="transmembrane region" description="Helical" evidence="10">
    <location>
        <begin position="141"/>
        <end position="163"/>
    </location>
</feature>
<dbReference type="GO" id="GO:0015297">
    <property type="term" value="F:antiporter activity"/>
    <property type="evidence" value="ECO:0007669"/>
    <property type="project" value="UniProtKB-KW"/>
</dbReference>
<evidence type="ECO:0000256" key="6">
    <source>
        <dbReference type="ARBA" id="ARBA00022989"/>
    </source>
</evidence>
<dbReference type="Proteomes" id="UP000248795">
    <property type="component" value="Unassembled WGS sequence"/>
</dbReference>
<dbReference type="NCBIfam" id="TIGR00797">
    <property type="entry name" value="matE"/>
    <property type="match status" value="1"/>
</dbReference>
<dbReference type="RefSeq" id="WP_111199585.1">
    <property type="nucleotide sequence ID" value="NZ_QKVK01000008.1"/>
</dbReference>
<evidence type="ECO:0000256" key="7">
    <source>
        <dbReference type="ARBA" id="ARBA00023065"/>
    </source>
</evidence>
<feature type="transmembrane region" description="Helical" evidence="10">
    <location>
        <begin position="357"/>
        <end position="381"/>
    </location>
</feature>
<evidence type="ECO:0000256" key="8">
    <source>
        <dbReference type="ARBA" id="ARBA00023136"/>
    </source>
</evidence>
<evidence type="ECO:0000256" key="1">
    <source>
        <dbReference type="ARBA" id="ARBA00004429"/>
    </source>
</evidence>
<feature type="transmembrane region" description="Helical" evidence="10">
    <location>
        <begin position="275"/>
        <end position="303"/>
    </location>
</feature>
<evidence type="ECO:0000256" key="3">
    <source>
        <dbReference type="ARBA" id="ARBA00022449"/>
    </source>
</evidence>
<keyword evidence="2" id="KW-0813">Transport</keyword>
<reference evidence="12" key="1">
    <citation type="submission" date="2018-06" db="EMBL/GenBank/DDBJ databases">
        <title>Aestuariibacter litoralis strain KCTC 52945T.</title>
        <authorList>
            <person name="Li X."/>
            <person name="Salam N."/>
            <person name="Li J.-L."/>
            <person name="Chen Y.-M."/>
            <person name="Yang Z.-W."/>
            <person name="Zhang L.-Y."/>
            <person name="Han M.-X."/>
            <person name="Xiao M."/>
            <person name="Li W.-J."/>
        </authorList>
    </citation>
    <scope>NUCLEOTIDE SEQUENCE [LARGE SCALE GENOMIC DNA]</scope>
    <source>
        <strain evidence="12">KCTC 52945</strain>
    </source>
</reference>
<evidence type="ECO:0000256" key="2">
    <source>
        <dbReference type="ARBA" id="ARBA00022448"/>
    </source>
</evidence>
<dbReference type="InterPro" id="IPR002528">
    <property type="entry name" value="MATE_fam"/>
</dbReference>
<gene>
    <name evidence="11" type="ORF">DK847_16260</name>
</gene>
<feature type="transmembrane region" description="Helical" evidence="10">
    <location>
        <begin position="393"/>
        <end position="413"/>
    </location>
</feature>
<sequence>MSHAGGGRRPAPFVTGSIMRHVVVMTLTGAVGLMALFMVDLVDLFFLSLLDNTEVTAAIGYAGTIVFSNLSVSIGCGIAAAALVARNVGAGDQARAKEFATSALLFSLITSATITLAIDLGSGALLSLLGAAGEAKRLAQLFIWTLSPGYVLIAGAICCSFILRGLGDARRAMYITLSTALVTACADPVFIFGLGWGIQGAAAATVLGYVVSFGIGLHGVVRVHRYINPFRLSGLRRDFPPLWAIAFPAILTQLAQPFANAYITYEIAPFGDQSVAGFAIVGRLVPVAFGIIFSLAGSVGPIIGQNYGAKRHDRVRRTLTDGLIFAGLYTLATSFLLFLFRHQIAEAFNAAGRSRDLVVFFCTFIGISWAFAGGQFVANAAFNNLGRAALSSWFNWGKATLGTIPFAIIGARLGGPEGLLAGTAAGSVIFGIASVITAYNIVRRSETGAAR</sequence>
<evidence type="ECO:0000313" key="12">
    <source>
        <dbReference type="Proteomes" id="UP000248795"/>
    </source>
</evidence>
<evidence type="ECO:0000256" key="5">
    <source>
        <dbReference type="ARBA" id="ARBA00022692"/>
    </source>
</evidence>
<dbReference type="Pfam" id="PF01554">
    <property type="entry name" value="MatE"/>
    <property type="match status" value="2"/>
</dbReference>
<protein>
    <recommendedName>
        <fullName evidence="9">Multidrug-efflux transporter</fullName>
    </recommendedName>
</protein>
<keyword evidence="7" id="KW-0406">Ion transport</keyword>
<feature type="transmembrane region" description="Helical" evidence="10">
    <location>
        <begin position="104"/>
        <end position="129"/>
    </location>
</feature>
<dbReference type="GO" id="GO:0042910">
    <property type="term" value="F:xenobiotic transmembrane transporter activity"/>
    <property type="evidence" value="ECO:0007669"/>
    <property type="project" value="InterPro"/>
</dbReference>
<feature type="transmembrane region" description="Helical" evidence="10">
    <location>
        <begin position="59"/>
        <end position="84"/>
    </location>
</feature>
<dbReference type="InterPro" id="IPR050222">
    <property type="entry name" value="MATE_MdtK"/>
</dbReference>
<dbReference type="GO" id="GO:0005886">
    <property type="term" value="C:plasma membrane"/>
    <property type="evidence" value="ECO:0007669"/>
    <property type="project" value="UniProtKB-SubCell"/>
</dbReference>
<feature type="transmembrane region" description="Helical" evidence="10">
    <location>
        <begin position="21"/>
        <end position="39"/>
    </location>
</feature>
<dbReference type="PANTHER" id="PTHR43298">
    <property type="entry name" value="MULTIDRUG RESISTANCE PROTEIN NORM-RELATED"/>
    <property type="match status" value="1"/>
</dbReference>
<feature type="transmembrane region" description="Helical" evidence="10">
    <location>
        <begin position="242"/>
        <end position="263"/>
    </location>
</feature>
<dbReference type="EMBL" id="QKVK01000008">
    <property type="protein sequence ID" value="PZF75778.1"/>
    <property type="molecule type" value="Genomic_DNA"/>
</dbReference>
<keyword evidence="6 10" id="KW-1133">Transmembrane helix</keyword>
<keyword evidence="12" id="KW-1185">Reference proteome</keyword>
<evidence type="ECO:0000313" key="11">
    <source>
        <dbReference type="EMBL" id="PZF75778.1"/>
    </source>
</evidence>
<evidence type="ECO:0000256" key="10">
    <source>
        <dbReference type="SAM" id="Phobius"/>
    </source>
</evidence>
<keyword evidence="5 10" id="KW-0812">Transmembrane</keyword>
<feature type="transmembrane region" description="Helical" evidence="10">
    <location>
        <begin position="202"/>
        <end position="221"/>
    </location>
</feature>
<accession>A0A2W2B6U2</accession>
<evidence type="ECO:0000256" key="9">
    <source>
        <dbReference type="ARBA" id="ARBA00031636"/>
    </source>
</evidence>
<keyword evidence="3" id="KW-0050">Antiport</keyword>
<comment type="caution">
    <text evidence="11">The sequence shown here is derived from an EMBL/GenBank/DDBJ whole genome shotgun (WGS) entry which is preliminary data.</text>
</comment>
<name>A0A2W2B6U2_9HYPH</name>